<dbReference type="SMART" id="SM00387">
    <property type="entry name" value="HATPase_c"/>
    <property type="match status" value="1"/>
</dbReference>
<dbReference type="InterPro" id="IPR004358">
    <property type="entry name" value="Sig_transdc_His_kin-like_C"/>
</dbReference>
<feature type="domain" description="PAS" evidence="7">
    <location>
        <begin position="127"/>
        <end position="201"/>
    </location>
</feature>
<dbReference type="Gene3D" id="3.30.450.20">
    <property type="entry name" value="PAS domain"/>
    <property type="match status" value="3"/>
</dbReference>
<dbReference type="PROSITE" id="PS50109">
    <property type="entry name" value="HIS_KIN"/>
    <property type="match status" value="1"/>
</dbReference>
<evidence type="ECO:0000313" key="9">
    <source>
        <dbReference type="EMBL" id="SNC59378.1"/>
    </source>
</evidence>
<dbReference type="SMART" id="SM00091">
    <property type="entry name" value="PAS"/>
    <property type="match status" value="3"/>
</dbReference>
<dbReference type="PANTHER" id="PTHR43304:SF1">
    <property type="entry name" value="PAC DOMAIN-CONTAINING PROTEIN"/>
    <property type="match status" value="1"/>
</dbReference>
<dbReference type="InterPro" id="IPR013655">
    <property type="entry name" value="PAS_fold_3"/>
</dbReference>
<name>A0A212T016_9BACT</name>
<dbReference type="InterPro" id="IPR036097">
    <property type="entry name" value="HisK_dim/P_sf"/>
</dbReference>
<comment type="catalytic activity">
    <reaction evidence="1">
        <text>ATP + protein L-histidine = ADP + protein N-phospho-L-histidine.</text>
        <dbReference type="EC" id="2.7.13.3"/>
    </reaction>
</comment>
<dbReference type="Gene3D" id="1.10.287.130">
    <property type="match status" value="1"/>
</dbReference>
<dbReference type="InterPro" id="IPR035965">
    <property type="entry name" value="PAS-like_dom_sf"/>
</dbReference>
<dbReference type="Pfam" id="PF08447">
    <property type="entry name" value="PAS_3"/>
    <property type="match status" value="1"/>
</dbReference>
<dbReference type="InterPro" id="IPR001610">
    <property type="entry name" value="PAC"/>
</dbReference>
<dbReference type="CDD" id="cd00082">
    <property type="entry name" value="HisKA"/>
    <property type="match status" value="1"/>
</dbReference>
<evidence type="ECO:0000256" key="1">
    <source>
        <dbReference type="ARBA" id="ARBA00000085"/>
    </source>
</evidence>
<dbReference type="AlphaFoldDB" id="A0A212T016"/>
<dbReference type="SUPFAM" id="SSF47384">
    <property type="entry name" value="Homodimeric domain of signal transducing histidine kinase"/>
    <property type="match status" value="1"/>
</dbReference>
<dbReference type="Pfam" id="PF02518">
    <property type="entry name" value="HATPase_c"/>
    <property type="match status" value="1"/>
</dbReference>
<dbReference type="InterPro" id="IPR052162">
    <property type="entry name" value="Sensor_kinase/Photoreceptor"/>
</dbReference>
<dbReference type="PANTHER" id="PTHR43304">
    <property type="entry name" value="PHYTOCHROME-LIKE PROTEIN CPH1"/>
    <property type="match status" value="1"/>
</dbReference>
<dbReference type="EMBL" id="FYEW01000001">
    <property type="protein sequence ID" value="SNC59378.1"/>
    <property type="molecule type" value="Genomic_DNA"/>
</dbReference>
<dbReference type="InterPro" id="IPR036890">
    <property type="entry name" value="HATPase_C_sf"/>
</dbReference>
<dbReference type="CDD" id="cd00130">
    <property type="entry name" value="PAS"/>
    <property type="match status" value="3"/>
</dbReference>
<evidence type="ECO:0000259" key="8">
    <source>
        <dbReference type="PROSITE" id="PS50113"/>
    </source>
</evidence>
<evidence type="ECO:0000259" key="7">
    <source>
        <dbReference type="PROSITE" id="PS50112"/>
    </source>
</evidence>
<feature type="domain" description="PAS" evidence="7">
    <location>
        <begin position="17"/>
        <end position="76"/>
    </location>
</feature>
<dbReference type="PROSITE" id="PS50112">
    <property type="entry name" value="PAS"/>
    <property type="match status" value="2"/>
</dbReference>
<evidence type="ECO:0000256" key="3">
    <source>
        <dbReference type="ARBA" id="ARBA00022553"/>
    </source>
</evidence>
<keyword evidence="4" id="KW-0808">Transferase</keyword>
<dbReference type="Gene3D" id="2.10.70.100">
    <property type="match status" value="1"/>
</dbReference>
<dbReference type="InterPro" id="IPR003661">
    <property type="entry name" value="HisK_dim/P_dom"/>
</dbReference>
<dbReference type="PROSITE" id="PS50113">
    <property type="entry name" value="PAC"/>
    <property type="match status" value="1"/>
</dbReference>
<dbReference type="InterPro" id="IPR013656">
    <property type="entry name" value="PAS_4"/>
</dbReference>
<dbReference type="Pfam" id="PF00512">
    <property type="entry name" value="HisKA"/>
    <property type="match status" value="1"/>
</dbReference>
<dbReference type="SMART" id="SM00086">
    <property type="entry name" value="PAC"/>
    <property type="match status" value="2"/>
</dbReference>
<dbReference type="RefSeq" id="WP_088841418.1">
    <property type="nucleotide sequence ID" value="NZ_FYEW01000001.1"/>
</dbReference>
<feature type="domain" description="Histidine kinase" evidence="6">
    <location>
        <begin position="403"/>
        <end position="616"/>
    </location>
</feature>
<organism evidence="9 10">
    <name type="scientific">Hymenobacter gelipurpurascens</name>
    <dbReference type="NCBI Taxonomy" id="89968"/>
    <lineage>
        <taxon>Bacteria</taxon>
        <taxon>Pseudomonadati</taxon>
        <taxon>Bacteroidota</taxon>
        <taxon>Cytophagia</taxon>
        <taxon>Cytophagales</taxon>
        <taxon>Hymenobacteraceae</taxon>
        <taxon>Hymenobacter</taxon>
    </lineage>
</organism>
<proteinExistence type="predicted"/>
<keyword evidence="10" id="KW-1185">Reference proteome</keyword>
<dbReference type="NCBIfam" id="TIGR00229">
    <property type="entry name" value="sensory_box"/>
    <property type="match status" value="2"/>
</dbReference>
<dbReference type="InterPro" id="IPR000014">
    <property type="entry name" value="PAS"/>
</dbReference>
<dbReference type="SMART" id="SM00388">
    <property type="entry name" value="HisKA"/>
    <property type="match status" value="1"/>
</dbReference>
<dbReference type="Gene3D" id="3.30.565.10">
    <property type="entry name" value="Histidine kinase-like ATPase, C-terminal domain"/>
    <property type="match status" value="1"/>
</dbReference>
<accession>A0A212T016</accession>
<evidence type="ECO:0000256" key="2">
    <source>
        <dbReference type="ARBA" id="ARBA00012438"/>
    </source>
</evidence>
<reference evidence="10" key="1">
    <citation type="submission" date="2017-06" db="EMBL/GenBank/DDBJ databases">
        <authorList>
            <person name="Varghese N."/>
            <person name="Submissions S."/>
        </authorList>
    </citation>
    <scope>NUCLEOTIDE SEQUENCE [LARGE SCALE GENOMIC DNA]</scope>
    <source>
        <strain evidence="10">DSM 11116</strain>
    </source>
</reference>
<keyword evidence="3" id="KW-0597">Phosphoprotein</keyword>
<dbReference type="SUPFAM" id="SSF55785">
    <property type="entry name" value="PYP-like sensor domain (PAS domain)"/>
    <property type="match status" value="3"/>
</dbReference>
<dbReference type="InterPro" id="IPR003594">
    <property type="entry name" value="HATPase_dom"/>
</dbReference>
<sequence length="616" mass="69239">MNVHDVTPLNRYQGQNSEALFFLNPEGEFTFLSEPFARLTGSPAAALVGQSLASLLPAAEQQEATARVLRHAQQGEVLTFETELLRPGSQPQPVVLTLLPQLTRQALTGLVGTARAPEDATRALKAQGVDISLIFKTVTDIVFVLQVEPEEQYRFLFVNQAFEKVTGLTAEQVVGHLVQQVIPEPSLRLVKAKYRQALEQQEIVTWIEVSHYPTGQLVGEVSVTPVLDAAGNGWQLVGRVHDLTAQKRVEEDLRISNERFAYALKATAVALYDWHIAPDTLLWGEGFTALFGYTPGNEPPTVQQWAERLHPEDEARTMDDLYYTIQQTQQETWQQEYRFRCADGSWATVLERGCIIRDEAGHAVRMIGAMQNITERKEAEEKQRHMTQELFRQNADLQQFTYIISHNLRAPLANARGFADLLPRLDKNSDMYDKSVQHLQTSLQQLDAVITDVNTILSIRDRTELGRPEPVSLRLVCHQVCQTLAQALRECGGTVNCTMPEELKVPGERAYFYSIFYNLLANAVKYRSDARPLHVEIAASHTPEQGTVVTITDNGMGFDSDKAGNDVFRLYKRFHPTMPGRGLGLFLVKAHIEAMHGQVAVSSRIEEGTRFTLFFR</sequence>
<dbReference type="InterPro" id="IPR000700">
    <property type="entry name" value="PAS-assoc_C"/>
</dbReference>
<dbReference type="OrthoDB" id="9766459at2"/>
<dbReference type="Proteomes" id="UP000198131">
    <property type="component" value="Unassembled WGS sequence"/>
</dbReference>
<keyword evidence="5" id="KW-0418">Kinase</keyword>
<evidence type="ECO:0000259" key="6">
    <source>
        <dbReference type="PROSITE" id="PS50109"/>
    </source>
</evidence>
<dbReference type="Pfam" id="PF08448">
    <property type="entry name" value="PAS_4"/>
    <property type="match status" value="2"/>
</dbReference>
<dbReference type="GO" id="GO:0000155">
    <property type="term" value="F:phosphorelay sensor kinase activity"/>
    <property type="evidence" value="ECO:0007669"/>
    <property type="project" value="InterPro"/>
</dbReference>
<evidence type="ECO:0000256" key="5">
    <source>
        <dbReference type="ARBA" id="ARBA00022777"/>
    </source>
</evidence>
<dbReference type="InterPro" id="IPR005467">
    <property type="entry name" value="His_kinase_dom"/>
</dbReference>
<dbReference type="SUPFAM" id="SSF55874">
    <property type="entry name" value="ATPase domain of HSP90 chaperone/DNA topoisomerase II/histidine kinase"/>
    <property type="match status" value="1"/>
</dbReference>
<evidence type="ECO:0000313" key="10">
    <source>
        <dbReference type="Proteomes" id="UP000198131"/>
    </source>
</evidence>
<protein>
    <recommendedName>
        <fullName evidence="2">histidine kinase</fullName>
        <ecNumber evidence="2">2.7.13.3</ecNumber>
    </recommendedName>
</protein>
<dbReference type="EC" id="2.7.13.3" evidence="2"/>
<evidence type="ECO:0000256" key="4">
    <source>
        <dbReference type="ARBA" id="ARBA00022679"/>
    </source>
</evidence>
<gene>
    <name evidence="9" type="ORF">SAMN06265337_0041</name>
</gene>
<dbReference type="PRINTS" id="PR00344">
    <property type="entry name" value="BCTRLSENSOR"/>
</dbReference>
<feature type="domain" description="PAC" evidence="8">
    <location>
        <begin position="333"/>
        <end position="385"/>
    </location>
</feature>